<dbReference type="EMBL" id="MH800198">
    <property type="protein sequence ID" value="AYD85637.1"/>
    <property type="molecule type" value="Genomic_DNA"/>
</dbReference>
<dbReference type="Proteomes" id="UP000267500">
    <property type="component" value="Segment"/>
</dbReference>
<evidence type="ECO:0000313" key="1">
    <source>
        <dbReference type="EMBL" id="AYD85637.1"/>
    </source>
</evidence>
<protein>
    <submittedName>
        <fullName evidence="1">Uncharacterized protein</fullName>
    </submittedName>
</protein>
<sequence>MSELNFRCYIEITGLAEKKTKAEMFKDVQVGDIISMVISLQRTTSSRGNYATYVNCLNKRTDALTIKSQSEVFSILNKYFSYKQVNL</sequence>
<organism evidence="1 2">
    <name type="scientific">Acinetobacter phage vB_AbaM_B09_Aci01-1</name>
    <dbReference type="NCBI Taxonomy" id="2315466"/>
    <lineage>
        <taxon>Viruses</taxon>
        <taxon>Duplodnaviria</taxon>
        <taxon>Heunggongvirae</taxon>
        <taxon>Uroviricota</taxon>
        <taxon>Caudoviricetes</taxon>
        <taxon>Saclayvirus</taxon>
        <taxon>Saclayvirus Aci011</taxon>
    </lineage>
</organism>
<accession>A0A386KN24</accession>
<name>A0A386KN24_9CAUD</name>
<proteinExistence type="predicted"/>
<reference evidence="1 2" key="1">
    <citation type="submission" date="2018-08" db="EMBL/GenBank/DDBJ databases">
        <title>Complete genome sequence of five Acinetobacter baumannii phages from Abidjan, Cote d'Ivoire.</title>
        <authorList>
            <person name="Essoh C."/>
            <person name="Vernadet J.-P."/>
            <person name="Vergnaud G."/>
            <person name="Resch G."/>
            <person name="Pourcel C."/>
        </authorList>
    </citation>
    <scope>NUCLEOTIDE SEQUENCE [LARGE SCALE GENOMIC DNA]</scope>
</reference>
<gene>
    <name evidence="1" type="ORF">Aci011_092</name>
</gene>
<keyword evidence="2" id="KW-1185">Reference proteome</keyword>
<evidence type="ECO:0000313" key="2">
    <source>
        <dbReference type="Proteomes" id="UP000267500"/>
    </source>
</evidence>